<dbReference type="Gene3D" id="3.40.50.300">
    <property type="entry name" value="P-loop containing nucleotide triphosphate hydrolases"/>
    <property type="match status" value="1"/>
</dbReference>
<keyword evidence="4 6" id="KW-0067">ATP-binding</keyword>
<dbReference type="GO" id="GO:0005524">
    <property type="term" value="F:ATP binding"/>
    <property type="evidence" value="ECO:0007669"/>
    <property type="project" value="UniProtKB-KW"/>
</dbReference>
<reference evidence="6" key="1">
    <citation type="journal article" date="2014" name="Int. J. Syst. Evol. Microbiol.">
        <title>Complete genome of a new Firmicutes species belonging to the dominant human colonic microbiota ('Ruminococcus bicirculans') reveals two chromosomes and a selective capacity to utilize plant glucans.</title>
        <authorList>
            <consortium name="NISC Comparative Sequencing Program"/>
            <person name="Wegmann U."/>
            <person name="Louis P."/>
            <person name="Goesmann A."/>
            <person name="Henrissat B."/>
            <person name="Duncan S.H."/>
            <person name="Flint H.J."/>
        </authorList>
    </citation>
    <scope>NUCLEOTIDE SEQUENCE</scope>
    <source>
        <strain evidence="6">NBRC 110608</strain>
    </source>
</reference>
<dbReference type="InterPro" id="IPR017871">
    <property type="entry name" value="ABC_transporter-like_CS"/>
</dbReference>
<dbReference type="EMBL" id="AP027735">
    <property type="protein sequence ID" value="BDZ59515.1"/>
    <property type="molecule type" value="Genomic_DNA"/>
</dbReference>
<dbReference type="InterPro" id="IPR003439">
    <property type="entry name" value="ABC_transporter-like_ATP-bd"/>
</dbReference>
<evidence type="ECO:0000256" key="3">
    <source>
        <dbReference type="ARBA" id="ARBA00022741"/>
    </source>
</evidence>
<keyword evidence="3" id="KW-0547">Nucleotide-binding</keyword>
<sequence length="222" mass="23308">MEVDRPAPSPSVTAEGLGVVLGRRQVFQGLSFSLSPGTIMAVTGASGSGKSTLVSILVGLLRPTSGDLHLFGKDAGGLSSREWQELRRRRIGVVFQSGELLPDLTPCDNVLIASLLSGASIDDAREDAHQRLADFGVPLDVTTTAQLSGGEQQRVALARGLVSDPQLLLADEPTAALDRKNRRSIADLLVSQAHDSGKAVLAVTHDEELADRADTTLVLGPS</sequence>
<dbReference type="PROSITE" id="PS50893">
    <property type="entry name" value="ABC_TRANSPORTER_2"/>
    <property type="match status" value="1"/>
</dbReference>
<dbReference type="InterPro" id="IPR003593">
    <property type="entry name" value="AAA+_ATPase"/>
</dbReference>
<evidence type="ECO:0000313" key="6">
    <source>
        <dbReference type="EMBL" id="BDZ59515.1"/>
    </source>
</evidence>
<dbReference type="InterPro" id="IPR027417">
    <property type="entry name" value="P-loop_NTPase"/>
</dbReference>
<keyword evidence="6" id="KW-0449">Lipoprotein</keyword>
<evidence type="ECO:0000256" key="4">
    <source>
        <dbReference type="ARBA" id="ARBA00022840"/>
    </source>
</evidence>
<feature type="domain" description="ABC transporter" evidence="5">
    <location>
        <begin position="12"/>
        <end position="222"/>
    </location>
</feature>
<dbReference type="InterPro" id="IPR017911">
    <property type="entry name" value="MacB-like_ATP-bd"/>
</dbReference>
<dbReference type="PANTHER" id="PTHR24220">
    <property type="entry name" value="IMPORT ATP-BINDING PROTEIN"/>
    <property type="match status" value="1"/>
</dbReference>
<dbReference type="RefSeq" id="WP_289233104.1">
    <property type="nucleotide sequence ID" value="NZ_AP027735.1"/>
</dbReference>
<dbReference type="SUPFAM" id="SSF52540">
    <property type="entry name" value="P-loop containing nucleoside triphosphate hydrolases"/>
    <property type="match status" value="1"/>
</dbReference>
<dbReference type="CDD" id="cd03255">
    <property type="entry name" value="ABC_MJ0796_LolCDE_FtsE"/>
    <property type="match status" value="1"/>
</dbReference>
<keyword evidence="2" id="KW-0813">Transport</keyword>
<evidence type="ECO:0000259" key="5">
    <source>
        <dbReference type="PROSITE" id="PS50893"/>
    </source>
</evidence>
<reference evidence="6" key="2">
    <citation type="submission" date="2023-02" db="EMBL/GenBank/DDBJ databases">
        <authorList>
            <person name="Sun Q."/>
            <person name="Mori K."/>
        </authorList>
    </citation>
    <scope>NUCLEOTIDE SEQUENCE</scope>
    <source>
        <strain evidence="6">NBRC 110608</strain>
    </source>
</reference>
<dbReference type="PROSITE" id="PS00211">
    <property type="entry name" value="ABC_TRANSPORTER_1"/>
    <property type="match status" value="1"/>
</dbReference>
<dbReference type="InterPro" id="IPR015854">
    <property type="entry name" value="ABC_transpr_LolD-like"/>
</dbReference>
<protein>
    <submittedName>
        <fullName evidence="6">Lipoprotein-releasing system ATP-binding protein LolD</fullName>
    </submittedName>
</protein>
<dbReference type="Pfam" id="PF00005">
    <property type="entry name" value="ABC_tran"/>
    <property type="match status" value="1"/>
</dbReference>
<proteinExistence type="inferred from homology"/>
<comment type="similarity">
    <text evidence="1">Belongs to the ABC transporter superfamily.</text>
</comment>
<organism evidence="6">
    <name type="scientific">Barrientosiimonas endolithica</name>
    <dbReference type="NCBI Taxonomy" id="1535208"/>
    <lineage>
        <taxon>Bacteria</taxon>
        <taxon>Bacillati</taxon>
        <taxon>Actinomycetota</taxon>
        <taxon>Actinomycetes</taxon>
        <taxon>Micrococcales</taxon>
        <taxon>Dermacoccaceae</taxon>
        <taxon>Barrientosiimonas</taxon>
    </lineage>
</organism>
<dbReference type="SMART" id="SM00382">
    <property type="entry name" value="AAA"/>
    <property type="match status" value="1"/>
</dbReference>
<accession>A0ABM8HEU1</accession>
<gene>
    <name evidence="6" type="primary">lolD</name>
    <name evidence="6" type="ORF">GCM10025872_31720</name>
</gene>
<name>A0ABM8HEU1_9MICO</name>
<evidence type="ECO:0000256" key="2">
    <source>
        <dbReference type="ARBA" id="ARBA00022448"/>
    </source>
</evidence>
<dbReference type="PANTHER" id="PTHR24220:SF689">
    <property type="entry name" value="LIPOPROTEIN-RELEASING SYSTEM ATP-BINDING PROTEIN LOLD"/>
    <property type="match status" value="1"/>
</dbReference>
<evidence type="ECO:0000256" key="1">
    <source>
        <dbReference type="ARBA" id="ARBA00005417"/>
    </source>
</evidence>